<dbReference type="Proteomes" id="UP001345963">
    <property type="component" value="Unassembled WGS sequence"/>
</dbReference>
<sequence length="168" mass="19006">MSPWVTRSAWIKLSVLHTCAAATGYLSPSDRLRCASAVFIEKTRTEAGIQHISVSCWAFFPRGAGVVNSPHHQNDSVYFIQCVDITKSQGHFHLPPSNHQRHPLQPIHVQLFFSLTHTFVLSLMPLFLRMSKKKTPEQIQLRRVPRSHSSLSHISVPLQFQSSVTTLQ</sequence>
<evidence type="ECO:0000313" key="2">
    <source>
        <dbReference type="EMBL" id="MED6248817.1"/>
    </source>
</evidence>
<keyword evidence="3" id="KW-1185">Reference proteome</keyword>
<comment type="caution">
    <text evidence="2">The sequence shown here is derived from an EMBL/GenBank/DDBJ whole genome shotgun (WGS) entry which is preliminary data.</text>
</comment>
<evidence type="ECO:0008006" key="4">
    <source>
        <dbReference type="Google" id="ProtNLM"/>
    </source>
</evidence>
<gene>
    <name evidence="2" type="ORF">ATANTOWER_005601</name>
</gene>
<proteinExistence type="predicted"/>
<dbReference type="EMBL" id="JAHUTI010050799">
    <property type="protein sequence ID" value="MED6248817.1"/>
    <property type="molecule type" value="Genomic_DNA"/>
</dbReference>
<feature type="signal peptide" evidence="1">
    <location>
        <begin position="1"/>
        <end position="21"/>
    </location>
</feature>
<evidence type="ECO:0000313" key="3">
    <source>
        <dbReference type="Proteomes" id="UP001345963"/>
    </source>
</evidence>
<reference evidence="2 3" key="1">
    <citation type="submission" date="2021-07" db="EMBL/GenBank/DDBJ databases">
        <authorList>
            <person name="Palmer J.M."/>
        </authorList>
    </citation>
    <scope>NUCLEOTIDE SEQUENCE [LARGE SCALE GENOMIC DNA]</scope>
    <source>
        <strain evidence="2 3">AT_MEX2019</strain>
        <tissue evidence="2">Muscle</tissue>
    </source>
</reference>
<feature type="chain" id="PRO_5046945300" description="Secreted protein" evidence="1">
    <location>
        <begin position="22"/>
        <end position="168"/>
    </location>
</feature>
<organism evidence="2 3">
    <name type="scientific">Ataeniobius toweri</name>
    <dbReference type="NCBI Taxonomy" id="208326"/>
    <lineage>
        <taxon>Eukaryota</taxon>
        <taxon>Metazoa</taxon>
        <taxon>Chordata</taxon>
        <taxon>Craniata</taxon>
        <taxon>Vertebrata</taxon>
        <taxon>Euteleostomi</taxon>
        <taxon>Actinopterygii</taxon>
        <taxon>Neopterygii</taxon>
        <taxon>Teleostei</taxon>
        <taxon>Neoteleostei</taxon>
        <taxon>Acanthomorphata</taxon>
        <taxon>Ovalentaria</taxon>
        <taxon>Atherinomorphae</taxon>
        <taxon>Cyprinodontiformes</taxon>
        <taxon>Goodeidae</taxon>
        <taxon>Ataeniobius</taxon>
    </lineage>
</organism>
<keyword evidence="1" id="KW-0732">Signal</keyword>
<name>A0ABU7BDY8_9TELE</name>
<accession>A0ABU7BDY8</accession>
<protein>
    <recommendedName>
        <fullName evidence="4">Secreted protein</fullName>
    </recommendedName>
</protein>
<evidence type="ECO:0000256" key="1">
    <source>
        <dbReference type="SAM" id="SignalP"/>
    </source>
</evidence>